<dbReference type="Proteomes" id="UP000289437">
    <property type="component" value="Unassembled WGS sequence"/>
</dbReference>
<dbReference type="SUPFAM" id="SSF46785">
    <property type="entry name" value="Winged helix' DNA-binding domain"/>
    <property type="match status" value="1"/>
</dbReference>
<keyword evidence="3" id="KW-1185">Reference proteome</keyword>
<reference evidence="2 3" key="1">
    <citation type="submission" date="2018-11" db="EMBL/GenBank/DDBJ databases">
        <authorList>
            <person name="Mardanov A.V."/>
            <person name="Ravin N.V."/>
            <person name="Dedysh S.N."/>
        </authorList>
    </citation>
    <scope>NUCLEOTIDE SEQUENCE [LARGE SCALE GENOMIC DNA]</scope>
    <source>
        <strain evidence="2 3">AF10</strain>
    </source>
</reference>
<dbReference type="GO" id="GO:0006355">
    <property type="term" value="P:regulation of DNA-templated transcription"/>
    <property type="evidence" value="ECO:0007669"/>
    <property type="project" value="InterPro"/>
</dbReference>
<evidence type="ECO:0000313" key="2">
    <source>
        <dbReference type="EMBL" id="RXH58194.1"/>
    </source>
</evidence>
<comment type="caution">
    <text evidence="2">The sequence shown here is derived from an EMBL/GenBank/DDBJ whole genome shotgun (WGS) entry which is preliminary data.</text>
</comment>
<dbReference type="InterPro" id="IPR036390">
    <property type="entry name" value="WH_DNA-bd_sf"/>
</dbReference>
<organism evidence="2 3">
    <name type="scientific">Granulicella sibirica</name>
    <dbReference type="NCBI Taxonomy" id="2479048"/>
    <lineage>
        <taxon>Bacteria</taxon>
        <taxon>Pseudomonadati</taxon>
        <taxon>Acidobacteriota</taxon>
        <taxon>Terriglobia</taxon>
        <taxon>Terriglobales</taxon>
        <taxon>Acidobacteriaceae</taxon>
        <taxon>Granulicella</taxon>
    </lineage>
</organism>
<evidence type="ECO:0000313" key="3">
    <source>
        <dbReference type="Proteomes" id="UP000289437"/>
    </source>
</evidence>
<dbReference type="SMART" id="SM00419">
    <property type="entry name" value="HTH_CRP"/>
    <property type="match status" value="1"/>
</dbReference>
<dbReference type="Gene3D" id="2.60.120.10">
    <property type="entry name" value="Jelly Rolls"/>
    <property type="match status" value="1"/>
</dbReference>
<evidence type="ECO:0000259" key="1">
    <source>
        <dbReference type="PROSITE" id="PS51063"/>
    </source>
</evidence>
<dbReference type="InterPro" id="IPR012318">
    <property type="entry name" value="HTH_CRP"/>
</dbReference>
<dbReference type="PROSITE" id="PS51063">
    <property type="entry name" value="HTH_CRP_2"/>
    <property type="match status" value="1"/>
</dbReference>
<protein>
    <submittedName>
        <fullName evidence="2">Transcriptional regulator, Crp/Fnr family</fullName>
    </submittedName>
</protein>
<dbReference type="Pfam" id="PF13545">
    <property type="entry name" value="HTH_Crp_2"/>
    <property type="match status" value="1"/>
</dbReference>
<proteinExistence type="predicted"/>
<feature type="domain" description="HTH crp-type" evidence="1">
    <location>
        <begin position="91"/>
        <end position="157"/>
    </location>
</feature>
<dbReference type="InterPro" id="IPR014710">
    <property type="entry name" value="RmlC-like_jellyroll"/>
</dbReference>
<gene>
    <name evidence="2" type="ORF">GRAN_1504</name>
</gene>
<dbReference type="GO" id="GO:0003677">
    <property type="term" value="F:DNA binding"/>
    <property type="evidence" value="ECO:0007669"/>
    <property type="project" value="InterPro"/>
</dbReference>
<dbReference type="OrthoDB" id="8969464at2"/>
<reference evidence="3" key="2">
    <citation type="submission" date="2019-02" db="EMBL/GenBank/DDBJ databases">
        <title>Granulicella sibirica sp. nov., a psychrotolerant acidobacterium isolated from an organic soil layer in forested tundra, West Siberia.</title>
        <authorList>
            <person name="Oshkin I.Y."/>
            <person name="Kulichevskaya I.S."/>
            <person name="Rijpstra W.I.C."/>
            <person name="Sinninghe Damste J.S."/>
            <person name="Rakitin A.L."/>
            <person name="Ravin N.V."/>
            <person name="Dedysh S.N."/>
        </authorList>
    </citation>
    <scope>NUCLEOTIDE SEQUENCE [LARGE SCALE GENOMIC DNA]</scope>
    <source>
        <strain evidence="3">AF10</strain>
    </source>
</reference>
<accession>A0A4V1L666</accession>
<name>A0A4V1L666_9BACT</name>
<dbReference type="AlphaFoldDB" id="A0A4V1L666"/>
<sequence length="188" mass="20837">MASMTTTFSDGAQVEVGMFGYESIIGVSALMGTKRSLNRVYTQIAGHGYSCSLEAARREFNRGGVFQSLALRYVQTQLVHAMQSAGCNAQHEVDQRLARWLLICADRAQNTTYKMSHEFLAHMLGNSRPTVSQAAAILKDEGLIEYTRGVIHILDVSRLEAKACECYHVIKDHLDNYTEFDSGIPVQG</sequence>
<dbReference type="EMBL" id="RDSM01000001">
    <property type="protein sequence ID" value="RXH58194.1"/>
    <property type="molecule type" value="Genomic_DNA"/>
</dbReference>